<dbReference type="eggNOG" id="ENOG5030MM0">
    <property type="taxonomic scope" value="Bacteria"/>
</dbReference>
<evidence type="ECO:0000256" key="2">
    <source>
        <dbReference type="SAM" id="SignalP"/>
    </source>
</evidence>
<name>A0A097AQD9_THEKI</name>
<gene>
    <name evidence="3" type="ORF">TKV_c08590</name>
</gene>
<evidence type="ECO:0000313" key="4">
    <source>
        <dbReference type="Proteomes" id="UP000029669"/>
    </source>
</evidence>
<dbReference type="RefSeq" id="WP_049684852.1">
    <property type="nucleotide sequence ID" value="NZ_CP009170.1"/>
</dbReference>
<reference evidence="4" key="1">
    <citation type="journal article" date="2015" name="Genome Announc.">
        <title>Whole-Genome Sequences of 80 Environmental and Clinical Isolates of Burkholderia pseudomallei.</title>
        <authorList>
            <person name="Johnson S.L."/>
            <person name="Baker A.L."/>
            <person name="Chain P.S."/>
            <person name="Currie B.J."/>
            <person name="Daligault H.E."/>
            <person name="Davenport K.W."/>
            <person name="Davis C.B."/>
            <person name="Inglis T.J."/>
            <person name="Kaestli M."/>
            <person name="Koren S."/>
            <person name="Mayo M."/>
            <person name="Merritt A.J."/>
            <person name="Price E.P."/>
            <person name="Sarovich D.S."/>
            <person name="Warner J."/>
            <person name="Rosovitz M.J."/>
        </authorList>
    </citation>
    <scope>NUCLEOTIDE SEQUENCE [LARGE SCALE GENOMIC DNA]</scope>
    <source>
        <strain evidence="4">DSM 2030</strain>
    </source>
</reference>
<keyword evidence="2" id="KW-0732">Signal</keyword>
<feature type="region of interest" description="Disordered" evidence="1">
    <location>
        <begin position="65"/>
        <end position="105"/>
    </location>
</feature>
<keyword evidence="4" id="KW-1185">Reference proteome</keyword>
<dbReference type="KEGG" id="tki:TKV_c08590"/>
<feature type="compositionally biased region" description="Low complexity" evidence="1">
    <location>
        <begin position="25"/>
        <end position="41"/>
    </location>
</feature>
<protein>
    <recommendedName>
        <fullName evidence="5">Lipoprotein</fullName>
    </recommendedName>
</protein>
<dbReference type="OrthoDB" id="2080525at2"/>
<accession>A0A097AQD9</accession>
<evidence type="ECO:0000256" key="1">
    <source>
        <dbReference type="SAM" id="MobiDB-lite"/>
    </source>
</evidence>
<dbReference type="HOGENOM" id="CLU_1015400_0_0_9"/>
<sequence>MKKYSKIVCALLIFLLLFSLSGCKNKQQNKPQKKPQTSQKTELPKELSKIEEDIEKIIKEVQKIKEKTQTAQNAQKDKKDEKKEKDKNKSKQITQKTPEEKSWEQVDKLTKDIHINWNSLNPIAVKAGAKLNLINSMSAAINDFTITTNKKSKIDVLISANNVYKYIPDLEDLFQTETPTDIKRLKFYAQDISFKSEVQKWDEVSKDIIDMNSVWKTLKPKLPKEAKNSADKFEAGLSELEKAVKSQNKVLIKIKADVLLQDIKSLEKTSKPKK</sequence>
<dbReference type="Proteomes" id="UP000029669">
    <property type="component" value="Chromosome"/>
</dbReference>
<dbReference type="AlphaFoldDB" id="A0A097AQD9"/>
<evidence type="ECO:0000313" key="3">
    <source>
        <dbReference type="EMBL" id="AIS52041.1"/>
    </source>
</evidence>
<evidence type="ECO:0008006" key="5">
    <source>
        <dbReference type="Google" id="ProtNLM"/>
    </source>
</evidence>
<dbReference type="PROSITE" id="PS51257">
    <property type="entry name" value="PROKAR_LIPOPROTEIN"/>
    <property type="match status" value="1"/>
</dbReference>
<feature type="compositionally biased region" description="Basic and acidic residues" evidence="1">
    <location>
        <begin position="75"/>
        <end position="89"/>
    </location>
</feature>
<proteinExistence type="predicted"/>
<feature type="signal peptide" evidence="2">
    <location>
        <begin position="1"/>
        <end position="21"/>
    </location>
</feature>
<feature type="chain" id="PRO_5038566858" description="Lipoprotein" evidence="2">
    <location>
        <begin position="22"/>
        <end position="274"/>
    </location>
</feature>
<dbReference type="EMBL" id="CP009170">
    <property type="protein sequence ID" value="AIS52041.1"/>
    <property type="molecule type" value="Genomic_DNA"/>
</dbReference>
<dbReference type="STRING" id="2325.TKV_c08590"/>
<organism evidence="3 4">
    <name type="scientific">Thermoanaerobacter kivui</name>
    <name type="common">Acetogenium kivui</name>
    <dbReference type="NCBI Taxonomy" id="2325"/>
    <lineage>
        <taxon>Bacteria</taxon>
        <taxon>Bacillati</taxon>
        <taxon>Bacillota</taxon>
        <taxon>Clostridia</taxon>
        <taxon>Thermoanaerobacterales</taxon>
        <taxon>Thermoanaerobacteraceae</taxon>
        <taxon>Thermoanaerobacter</taxon>
    </lineage>
</organism>
<feature type="region of interest" description="Disordered" evidence="1">
    <location>
        <begin position="25"/>
        <end position="47"/>
    </location>
</feature>